<protein>
    <recommendedName>
        <fullName evidence="5">GAF domain-containing protein</fullName>
    </recommendedName>
</protein>
<name>A0A1R2BMD5_9CILI</name>
<reference evidence="3 4" key="1">
    <citation type="submission" date="2016-11" db="EMBL/GenBank/DDBJ databases">
        <title>The macronuclear genome of Stentor coeruleus: a giant cell with tiny introns.</title>
        <authorList>
            <person name="Slabodnick M."/>
            <person name="Ruby J.G."/>
            <person name="Reiff S.B."/>
            <person name="Swart E.C."/>
            <person name="Gosai S."/>
            <person name="Prabakaran S."/>
            <person name="Witkowska E."/>
            <person name="Larue G.E."/>
            <person name="Fisher S."/>
            <person name="Freeman R.M."/>
            <person name="Gunawardena J."/>
            <person name="Chu W."/>
            <person name="Stover N.A."/>
            <person name="Gregory B.D."/>
            <person name="Nowacki M."/>
            <person name="Derisi J."/>
            <person name="Roy S.W."/>
            <person name="Marshall W.F."/>
            <person name="Sood P."/>
        </authorList>
    </citation>
    <scope>NUCLEOTIDE SEQUENCE [LARGE SCALE GENOMIC DNA]</scope>
    <source>
        <strain evidence="3">WM001</strain>
    </source>
</reference>
<gene>
    <name evidence="3" type="ORF">SteCoe_22443</name>
</gene>
<dbReference type="InterPro" id="IPR029016">
    <property type="entry name" value="GAF-like_dom_sf"/>
</dbReference>
<dbReference type="OrthoDB" id="6017640at2759"/>
<dbReference type="EMBL" id="MPUH01000551">
    <property type="protein sequence ID" value="OMJ77880.1"/>
    <property type="molecule type" value="Genomic_DNA"/>
</dbReference>
<organism evidence="3 4">
    <name type="scientific">Stentor coeruleus</name>
    <dbReference type="NCBI Taxonomy" id="5963"/>
    <lineage>
        <taxon>Eukaryota</taxon>
        <taxon>Sar</taxon>
        <taxon>Alveolata</taxon>
        <taxon>Ciliophora</taxon>
        <taxon>Postciliodesmatophora</taxon>
        <taxon>Heterotrichea</taxon>
        <taxon>Heterotrichida</taxon>
        <taxon>Stentoridae</taxon>
        <taxon>Stentor</taxon>
    </lineage>
</organism>
<keyword evidence="1" id="KW-0175">Coiled coil</keyword>
<accession>A0A1R2BMD5</accession>
<evidence type="ECO:0008006" key="5">
    <source>
        <dbReference type="Google" id="ProtNLM"/>
    </source>
</evidence>
<dbReference type="Gene3D" id="3.30.450.40">
    <property type="match status" value="2"/>
</dbReference>
<evidence type="ECO:0000313" key="4">
    <source>
        <dbReference type="Proteomes" id="UP000187209"/>
    </source>
</evidence>
<dbReference type="AlphaFoldDB" id="A0A1R2BMD5"/>
<feature type="compositionally biased region" description="Basic and acidic residues" evidence="2">
    <location>
        <begin position="214"/>
        <end position="231"/>
    </location>
</feature>
<keyword evidence="4" id="KW-1185">Reference proteome</keyword>
<comment type="caution">
    <text evidence="3">The sequence shown here is derived from an EMBL/GenBank/DDBJ whole genome shotgun (WGS) entry which is preliminary data.</text>
</comment>
<evidence type="ECO:0000256" key="1">
    <source>
        <dbReference type="SAM" id="Coils"/>
    </source>
</evidence>
<evidence type="ECO:0000256" key="2">
    <source>
        <dbReference type="SAM" id="MobiDB-lite"/>
    </source>
</evidence>
<feature type="coiled-coil region" evidence="1">
    <location>
        <begin position="93"/>
        <end position="199"/>
    </location>
</feature>
<proteinExistence type="predicted"/>
<dbReference type="SUPFAM" id="SSF55781">
    <property type="entry name" value="GAF domain-like"/>
    <property type="match status" value="2"/>
</dbReference>
<dbReference type="Proteomes" id="UP000187209">
    <property type="component" value="Unassembled WGS sequence"/>
</dbReference>
<feature type="region of interest" description="Disordered" evidence="2">
    <location>
        <begin position="214"/>
        <end position="236"/>
    </location>
</feature>
<evidence type="ECO:0000313" key="3">
    <source>
        <dbReference type="EMBL" id="OMJ77880.1"/>
    </source>
</evidence>
<sequence>MYKIRKSNTSTKSKFKPRSLSPMIGFTSKTPIKEFSVSPDIFSNAYILPKFTNFDIPLSQSPHYDLKSEDPNPNILHKISLLEKLHCADLLRIEQLERELKDLTEQLITMRKMNKSLLEENGFAGSDVHALYQDLFITDMRQQLNEMNNDISKFRSQKEQIKKEFESVKKENGQLQATVKRYRQLLSNALKKNQSTSNESVGEVSSMFSGFMSESDRTLGKHSDSSKRRLTENTLQPPHGLRINTITLNKIEKLNLVLIQLNNCTNFNQLCKIITRAAKALTKSDRVSVYVLSTKAKEHYTKSYNGSADFIGRVRMGNMWIIMHTHKDAYQEEPQFKKLDELKFPVRHTDLLIMPVVYDHEIAMVIQCKEKRGPENKNKVFMPCDELMLKVVGNAVTIKIESLYSLEQEKIEINHSMQISSVASSIISALTHREIANRVKHVLPSYFDFDNAGIVFLDNKTNCFLVMIHDPSSDDYFGEGILKFPFGIGLTGQAISRDGVSVFHNPKTMPLYNPEIDNVGWVHETKCVMMGCLKDWNGNIIGVIQFTNKKYGEIGPKDVKRLESILPMLGTCVAATNLTIEHFSLTIKLKEIMDNVLKLVSESTRNSTDGEFMSVVNQISNLKNSFTDWFKTRKVIR</sequence>